<dbReference type="EMBL" id="PP955094">
    <property type="protein sequence ID" value="XCH39341.1"/>
    <property type="molecule type" value="Genomic_DNA"/>
</dbReference>
<reference evidence="1" key="1">
    <citation type="submission" date="2024-06" db="EMBL/GenBank/DDBJ databases">
        <title>North American crayfish harbour diverse members of the Nudiviridae.</title>
        <authorList>
            <person name="Stratton C."/>
            <person name="Bojko J."/>
        </authorList>
    </citation>
    <scope>NUCLEOTIDE SEQUENCE</scope>
    <source>
        <strain evidence="1">142H</strain>
    </source>
</reference>
<proteinExistence type="predicted"/>
<name>A0AAU8GD38_9VIRU</name>
<sequence>MGRQTSNIIKIEPQQKNVIIDNEYIDSFLYLPKDFFRRKFLCTTNSIIEYTTQQNGYLAIEYIYNFKKNIVKINEIKIFTNIKRLTFYKFNSIMKHCIYMNVINFFKYINNQKSIIITESRTEPNMFYKLLYSLVDKSFTEKYKNEILISMKENNINYPKFAVLTSTNFQKTIKKFLQEKNFYIPTVRTFKLLENIPTIRINIFELSTLNENKLILEWGDYITLHSFLTKYKCTLCK</sequence>
<evidence type="ECO:0000313" key="1">
    <source>
        <dbReference type="EMBL" id="XCH39341.1"/>
    </source>
</evidence>
<accession>A0AAU8GD38</accession>
<organism evidence="1">
    <name type="scientific">Faxonius propinquus nudivirus</name>
    <dbReference type="NCBI Taxonomy" id="3139431"/>
    <lineage>
        <taxon>Viruses</taxon>
        <taxon>Viruses incertae sedis</taxon>
        <taxon>Naldaviricetes</taxon>
        <taxon>Lefavirales</taxon>
        <taxon>Nudiviridae</taxon>
    </lineage>
</organism>
<gene>
    <name evidence="1" type="ORF">FpNV_096</name>
</gene>
<protein>
    <submittedName>
        <fullName evidence="1">Uncharacterized protein</fullName>
    </submittedName>
</protein>